<dbReference type="PANTHER" id="PTHR42978">
    <property type="entry name" value="QUORUM-QUENCHING LACTONASE YTNP-RELATED-RELATED"/>
    <property type="match status" value="1"/>
</dbReference>
<feature type="domain" description="Metallo-beta-lactamase" evidence="6">
    <location>
        <begin position="45"/>
        <end position="248"/>
    </location>
</feature>
<protein>
    <submittedName>
        <fullName evidence="7">MBL fold metallo-hydrolase</fullName>
    </submittedName>
</protein>
<keyword evidence="4" id="KW-0862">Zinc</keyword>
<dbReference type="SUPFAM" id="SSF56281">
    <property type="entry name" value="Metallo-hydrolase/oxidoreductase"/>
    <property type="match status" value="1"/>
</dbReference>
<reference evidence="8" key="1">
    <citation type="journal article" date="2019" name="Int. J. Syst. Evol. Microbiol.">
        <title>The Global Catalogue of Microorganisms (GCM) 10K type strain sequencing project: providing services to taxonomists for standard genome sequencing and annotation.</title>
        <authorList>
            <consortium name="The Broad Institute Genomics Platform"/>
            <consortium name="The Broad Institute Genome Sequencing Center for Infectious Disease"/>
            <person name="Wu L."/>
            <person name="Ma J."/>
        </authorList>
    </citation>
    <scope>NUCLEOTIDE SEQUENCE [LARGE SCALE GENOMIC DNA]</scope>
    <source>
        <strain evidence="8">CCUG 62763</strain>
    </source>
</reference>
<proteinExistence type="inferred from homology"/>
<sequence>MRVGTVRVDAVADGTSVARRSCFGGDVPPGAHPELFDRDDAAWLPIGCFVVRTGGRVVLVDAGTGPEAQSLPDRMLLAGGQLPTGLRALGVRQDDVTDVVCTHLHADHVGWLFGPDGEPGSPGRRSGSAPPTAPTSSTGRGEMARHVRTGFRRWAGTARLRPLAEDATVTPGVDARLTPGHTPGHPPVSVTSGGERLVLLGDAVTCPVQLAEPGRRSMGDVDAALAHRTRRRLWRELGEEGTSGVGAHSPQPARGRVTRSGGRWEQAD</sequence>
<evidence type="ECO:0000256" key="2">
    <source>
        <dbReference type="ARBA" id="ARBA00022723"/>
    </source>
</evidence>
<organism evidence="7 8">
    <name type="scientific">Geodermatophilus arenarius</name>
    <dbReference type="NCBI Taxonomy" id="1137990"/>
    <lineage>
        <taxon>Bacteria</taxon>
        <taxon>Bacillati</taxon>
        <taxon>Actinomycetota</taxon>
        <taxon>Actinomycetes</taxon>
        <taxon>Geodermatophilales</taxon>
        <taxon>Geodermatophilaceae</taxon>
        <taxon>Geodermatophilus</taxon>
    </lineage>
</organism>
<gene>
    <name evidence="7" type="ORF">ACFO3M_19935</name>
</gene>
<evidence type="ECO:0000256" key="4">
    <source>
        <dbReference type="ARBA" id="ARBA00022833"/>
    </source>
</evidence>
<dbReference type="PANTHER" id="PTHR42978:SF6">
    <property type="entry name" value="QUORUM-QUENCHING LACTONASE YTNP-RELATED"/>
    <property type="match status" value="1"/>
</dbReference>
<dbReference type="Pfam" id="PF00753">
    <property type="entry name" value="Lactamase_B"/>
    <property type="match status" value="1"/>
</dbReference>
<evidence type="ECO:0000313" key="8">
    <source>
        <dbReference type="Proteomes" id="UP001596025"/>
    </source>
</evidence>
<dbReference type="EMBL" id="JBHSGR010000026">
    <property type="protein sequence ID" value="MFC4695683.1"/>
    <property type="molecule type" value="Genomic_DNA"/>
</dbReference>
<keyword evidence="2" id="KW-0479">Metal-binding</keyword>
<name>A0ABV9LQA8_9ACTN</name>
<dbReference type="InterPro" id="IPR001279">
    <property type="entry name" value="Metallo-B-lactamas"/>
</dbReference>
<dbReference type="RefSeq" id="WP_387993023.1">
    <property type="nucleotide sequence ID" value="NZ_JBHSGR010000026.1"/>
</dbReference>
<feature type="region of interest" description="Disordered" evidence="5">
    <location>
        <begin position="236"/>
        <end position="268"/>
    </location>
</feature>
<dbReference type="InterPro" id="IPR051013">
    <property type="entry name" value="MBL_superfamily_lactonases"/>
</dbReference>
<comment type="caution">
    <text evidence="7">The sequence shown here is derived from an EMBL/GenBank/DDBJ whole genome shotgun (WGS) entry which is preliminary data.</text>
</comment>
<feature type="region of interest" description="Disordered" evidence="5">
    <location>
        <begin position="112"/>
        <end position="145"/>
    </location>
</feature>
<accession>A0ABV9LQA8</accession>
<dbReference type="Gene3D" id="3.60.15.10">
    <property type="entry name" value="Ribonuclease Z/Hydroxyacylglutathione hydrolase-like"/>
    <property type="match status" value="1"/>
</dbReference>
<comment type="similarity">
    <text evidence="1">Belongs to the metallo-beta-lactamase superfamily.</text>
</comment>
<dbReference type="Proteomes" id="UP001596025">
    <property type="component" value="Unassembled WGS sequence"/>
</dbReference>
<evidence type="ECO:0000259" key="6">
    <source>
        <dbReference type="SMART" id="SM00849"/>
    </source>
</evidence>
<dbReference type="SMART" id="SM00849">
    <property type="entry name" value="Lactamase_B"/>
    <property type="match status" value="1"/>
</dbReference>
<evidence type="ECO:0000256" key="1">
    <source>
        <dbReference type="ARBA" id="ARBA00007749"/>
    </source>
</evidence>
<evidence type="ECO:0000256" key="3">
    <source>
        <dbReference type="ARBA" id="ARBA00022801"/>
    </source>
</evidence>
<keyword evidence="8" id="KW-1185">Reference proteome</keyword>
<dbReference type="InterPro" id="IPR036866">
    <property type="entry name" value="RibonucZ/Hydroxyglut_hydro"/>
</dbReference>
<evidence type="ECO:0000313" key="7">
    <source>
        <dbReference type="EMBL" id="MFC4695683.1"/>
    </source>
</evidence>
<keyword evidence="3" id="KW-0378">Hydrolase</keyword>
<evidence type="ECO:0000256" key="5">
    <source>
        <dbReference type="SAM" id="MobiDB-lite"/>
    </source>
</evidence>
<feature type="compositionally biased region" description="Low complexity" evidence="5">
    <location>
        <begin position="114"/>
        <end position="141"/>
    </location>
</feature>